<keyword evidence="3" id="KW-0808">Transferase</keyword>
<organism evidence="3">
    <name type="scientific">Tanacetum cinerariifolium</name>
    <name type="common">Dalmatian daisy</name>
    <name type="synonym">Chrysanthemum cinerariifolium</name>
    <dbReference type="NCBI Taxonomy" id="118510"/>
    <lineage>
        <taxon>Eukaryota</taxon>
        <taxon>Viridiplantae</taxon>
        <taxon>Streptophyta</taxon>
        <taxon>Embryophyta</taxon>
        <taxon>Tracheophyta</taxon>
        <taxon>Spermatophyta</taxon>
        <taxon>Magnoliopsida</taxon>
        <taxon>eudicotyledons</taxon>
        <taxon>Gunneridae</taxon>
        <taxon>Pentapetalae</taxon>
        <taxon>asterids</taxon>
        <taxon>campanulids</taxon>
        <taxon>Asterales</taxon>
        <taxon>Asteraceae</taxon>
        <taxon>Asteroideae</taxon>
        <taxon>Anthemideae</taxon>
        <taxon>Anthemidinae</taxon>
        <taxon>Tanacetum</taxon>
    </lineage>
</organism>
<feature type="domain" description="CCHC-type" evidence="2">
    <location>
        <begin position="14"/>
        <end position="29"/>
    </location>
</feature>
<dbReference type="EMBL" id="BKCJ011014868">
    <property type="protein sequence ID" value="GFC67284.1"/>
    <property type="molecule type" value="Genomic_DNA"/>
</dbReference>
<keyword evidence="3" id="KW-0695">RNA-directed DNA polymerase</keyword>
<keyword evidence="3" id="KW-0548">Nucleotidyltransferase</keyword>
<accession>A0A699QJM7</accession>
<sequence length="132" mass="14349">LAPSGSAISKGNGCFECGALGYFKRDCPKLKNKDGGNLNAQGWVYAVRNAKRKENASRDPKSNVITVPYGNETLIFCGDESNDGKENRLTIISCSKAQEYMAKGSQIFLAQISAKKEEDKSEGKQLKDVPIV</sequence>
<keyword evidence="1" id="KW-0862">Zinc</keyword>
<dbReference type="PROSITE" id="PS50158">
    <property type="entry name" value="ZF_CCHC"/>
    <property type="match status" value="1"/>
</dbReference>
<dbReference type="AlphaFoldDB" id="A0A699QJM7"/>
<evidence type="ECO:0000259" key="2">
    <source>
        <dbReference type="PROSITE" id="PS50158"/>
    </source>
</evidence>
<comment type="caution">
    <text evidence="3">The sequence shown here is derived from an EMBL/GenBank/DDBJ whole genome shotgun (WGS) entry which is preliminary data.</text>
</comment>
<dbReference type="Gene3D" id="4.10.60.10">
    <property type="entry name" value="Zinc finger, CCHC-type"/>
    <property type="match status" value="1"/>
</dbReference>
<dbReference type="SUPFAM" id="SSF57756">
    <property type="entry name" value="Retrovirus zinc finger-like domains"/>
    <property type="match status" value="1"/>
</dbReference>
<dbReference type="InterPro" id="IPR036875">
    <property type="entry name" value="Znf_CCHC_sf"/>
</dbReference>
<feature type="non-terminal residue" evidence="3">
    <location>
        <position position="1"/>
    </location>
</feature>
<protein>
    <submittedName>
        <fullName evidence="3">Reverse transcriptase domain-containing protein</fullName>
    </submittedName>
</protein>
<keyword evidence="1" id="KW-0863">Zinc-finger</keyword>
<keyword evidence="1" id="KW-0479">Metal-binding</keyword>
<dbReference type="GO" id="GO:0008270">
    <property type="term" value="F:zinc ion binding"/>
    <property type="evidence" value="ECO:0007669"/>
    <property type="project" value="UniProtKB-KW"/>
</dbReference>
<dbReference type="InterPro" id="IPR001878">
    <property type="entry name" value="Znf_CCHC"/>
</dbReference>
<gene>
    <name evidence="3" type="ORF">Tci_839254</name>
</gene>
<name>A0A699QJM7_TANCI</name>
<reference evidence="3" key="1">
    <citation type="journal article" date="2019" name="Sci. Rep.">
        <title>Draft genome of Tanacetum cinerariifolium, the natural source of mosquito coil.</title>
        <authorList>
            <person name="Yamashiro T."/>
            <person name="Shiraishi A."/>
            <person name="Satake H."/>
            <person name="Nakayama K."/>
        </authorList>
    </citation>
    <scope>NUCLEOTIDE SEQUENCE</scope>
</reference>
<evidence type="ECO:0000256" key="1">
    <source>
        <dbReference type="PROSITE-ProRule" id="PRU00047"/>
    </source>
</evidence>
<dbReference type="GO" id="GO:0003964">
    <property type="term" value="F:RNA-directed DNA polymerase activity"/>
    <property type="evidence" value="ECO:0007669"/>
    <property type="project" value="UniProtKB-KW"/>
</dbReference>
<evidence type="ECO:0000313" key="3">
    <source>
        <dbReference type="EMBL" id="GFC67284.1"/>
    </source>
</evidence>
<dbReference type="GO" id="GO:0003676">
    <property type="term" value="F:nucleic acid binding"/>
    <property type="evidence" value="ECO:0007669"/>
    <property type="project" value="InterPro"/>
</dbReference>
<proteinExistence type="predicted"/>